<evidence type="ECO:0000256" key="1">
    <source>
        <dbReference type="SAM" id="Phobius"/>
    </source>
</evidence>
<dbReference type="AlphaFoldDB" id="A0A9N8P6B8"/>
<gene>
    <name evidence="2" type="ORF">AWRI4619_LOCUS2714</name>
</gene>
<accession>A0A9N8P6B8</accession>
<keyword evidence="1" id="KW-1133">Transmembrane helix</keyword>
<keyword evidence="1" id="KW-0812">Transmembrane</keyword>
<organism evidence="2 3">
    <name type="scientific">Aureobasidium vineae</name>
    <dbReference type="NCBI Taxonomy" id="2773715"/>
    <lineage>
        <taxon>Eukaryota</taxon>
        <taxon>Fungi</taxon>
        <taxon>Dikarya</taxon>
        <taxon>Ascomycota</taxon>
        <taxon>Pezizomycotina</taxon>
        <taxon>Dothideomycetes</taxon>
        <taxon>Dothideomycetidae</taxon>
        <taxon>Dothideales</taxon>
        <taxon>Saccotheciaceae</taxon>
        <taxon>Aureobasidium</taxon>
    </lineage>
</organism>
<dbReference type="PANTHER" id="PTHR39605">
    <property type="entry name" value="MAJOR FACILITATOR SUPERFAMILY (MFS) PROFILE DOMAIN-CONTAINING PROTEIN"/>
    <property type="match status" value="1"/>
</dbReference>
<proteinExistence type="predicted"/>
<dbReference type="Proteomes" id="UP000716446">
    <property type="component" value="Unassembled WGS sequence"/>
</dbReference>
<evidence type="ECO:0000313" key="3">
    <source>
        <dbReference type="Proteomes" id="UP000716446"/>
    </source>
</evidence>
<reference evidence="2" key="1">
    <citation type="submission" date="2020-06" db="EMBL/GenBank/DDBJ databases">
        <authorList>
            <person name="Onetto C."/>
        </authorList>
    </citation>
    <scope>NUCLEOTIDE SEQUENCE</scope>
</reference>
<protein>
    <submittedName>
        <fullName evidence="2">Uncharacterized protein</fullName>
    </submittedName>
</protein>
<feature type="transmembrane region" description="Helical" evidence="1">
    <location>
        <begin position="117"/>
        <end position="136"/>
    </location>
</feature>
<keyword evidence="1" id="KW-0472">Membrane</keyword>
<keyword evidence="3" id="KW-1185">Reference proteome</keyword>
<dbReference type="PANTHER" id="PTHR39605:SF1">
    <property type="entry name" value="MAJOR FACILITATOR SUPERFAMILY (MFS) PROFILE DOMAIN-CONTAINING PROTEIN"/>
    <property type="match status" value="1"/>
</dbReference>
<feature type="transmembrane region" description="Helical" evidence="1">
    <location>
        <begin position="85"/>
        <end position="105"/>
    </location>
</feature>
<comment type="caution">
    <text evidence="2">The sequence shown here is derived from an EMBL/GenBank/DDBJ whole genome shotgun (WGS) entry which is preliminary data.</text>
</comment>
<name>A0A9N8P6B8_9PEZI</name>
<sequence length="147" mass="16104">MALTADKVLLHGYCWGNALWYGSRGLCRVWDPLMVIGLEKHLKPTDLELYNVRTDGWGLISQAAALAVLSRGYSKGGISRTYSSAFIAVSIFHHITTMFGAWQHYKLDSHYTKAMSIGVWVNAFLTAVGGVVLGGLNNDSIARTKLA</sequence>
<dbReference type="EMBL" id="CAIJEN010000003">
    <property type="protein sequence ID" value="CAD0084147.1"/>
    <property type="molecule type" value="Genomic_DNA"/>
</dbReference>
<evidence type="ECO:0000313" key="2">
    <source>
        <dbReference type="EMBL" id="CAD0084147.1"/>
    </source>
</evidence>